<keyword evidence="1" id="KW-0472">Membrane</keyword>
<reference evidence="2" key="1">
    <citation type="submission" date="2017-08" db="EMBL/GenBank/DDBJ databases">
        <authorList>
            <person name="de Groot N.N."/>
        </authorList>
    </citation>
    <scope>NUCLEOTIDE SEQUENCE</scope>
</reference>
<organism evidence="2">
    <name type="scientific">Cedratvirus lausannensis</name>
    <dbReference type="NCBI Taxonomy" id="2023205"/>
    <lineage>
        <taxon>Viruses</taxon>
        <taxon>Pithoviruses</taxon>
        <taxon>Orthocedratvirinae</taxon>
        <taxon>Alphacedratvirus</taxon>
        <taxon>Alphacedratvirus francolausannense</taxon>
    </lineage>
</organism>
<protein>
    <recommendedName>
        <fullName evidence="4">Transmembrane protein</fullName>
    </recommendedName>
</protein>
<dbReference type="EMBL" id="LT907979">
    <property type="protein sequence ID" value="SOB74345.1"/>
    <property type="molecule type" value="Genomic_DNA"/>
</dbReference>
<proteinExistence type="predicted"/>
<accession>A0A285Q2A1</accession>
<keyword evidence="1" id="KW-0812">Transmembrane</keyword>
<evidence type="ECO:0000313" key="2">
    <source>
        <dbReference type="EMBL" id="SOB74345.1"/>
    </source>
</evidence>
<gene>
    <name evidence="2" type="ORF">BQ9231_00462</name>
</gene>
<evidence type="ECO:0000256" key="1">
    <source>
        <dbReference type="SAM" id="Phobius"/>
    </source>
</evidence>
<name>A0A285Q2A1_9VIRU</name>
<keyword evidence="3" id="KW-1185">Reference proteome</keyword>
<evidence type="ECO:0000313" key="3">
    <source>
        <dbReference type="Proteomes" id="UP000274850"/>
    </source>
</evidence>
<keyword evidence="1" id="KW-1133">Transmembrane helix</keyword>
<evidence type="ECO:0008006" key="4">
    <source>
        <dbReference type="Google" id="ProtNLM"/>
    </source>
</evidence>
<sequence length="54" mass="6134">MRQKLITFLCLSFAIFVISFALGFYRGQGSQDFDLIASLLLPLCFLLQAMVLLF</sequence>
<feature type="transmembrane region" description="Helical" evidence="1">
    <location>
        <begin position="33"/>
        <end position="53"/>
    </location>
</feature>
<dbReference type="Proteomes" id="UP000274850">
    <property type="component" value="Segment"/>
</dbReference>